<comment type="similarity">
    <text evidence="1 7">Belongs to the class-I aminoacyl-tRNA synthetase family. Glutamate--tRNA ligase type 1 subfamily.</text>
</comment>
<feature type="binding site" evidence="7">
    <location>
        <position position="255"/>
    </location>
    <ligand>
        <name>ATP</name>
        <dbReference type="ChEBI" id="CHEBI:30616"/>
    </ligand>
</feature>
<evidence type="ECO:0000256" key="2">
    <source>
        <dbReference type="ARBA" id="ARBA00022598"/>
    </source>
</evidence>
<comment type="caution">
    <text evidence="7">Lacks conserved residue(s) required for the propagation of feature annotation.</text>
</comment>
<dbReference type="Gene3D" id="3.40.50.620">
    <property type="entry name" value="HUPs"/>
    <property type="match status" value="1"/>
</dbReference>
<evidence type="ECO:0000256" key="4">
    <source>
        <dbReference type="ARBA" id="ARBA00022840"/>
    </source>
</evidence>
<evidence type="ECO:0000256" key="1">
    <source>
        <dbReference type="ARBA" id="ARBA00007894"/>
    </source>
</evidence>
<evidence type="ECO:0000256" key="5">
    <source>
        <dbReference type="ARBA" id="ARBA00022917"/>
    </source>
</evidence>
<comment type="function">
    <text evidence="7">Catalyzes the attachment of glutamate to tRNA(Glu) in a two-step reaction: glutamate is first activated by ATP to form Glu-AMP and then transferred to the acceptor end of tRNA(Glu).</text>
</comment>
<dbReference type="PANTHER" id="PTHR43311:SF2">
    <property type="entry name" value="GLUTAMATE--TRNA LIGASE, MITOCHONDRIAL-RELATED"/>
    <property type="match status" value="1"/>
</dbReference>
<dbReference type="GO" id="GO:0004818">
    <property type="term" value="F:glutamate-tRNA ligase activity"/>
    <property type="evidence" value="ECO:0007669"/>
    <property type="project" value="UniProtKB-UniRule"/>
</dbReference>
<dbReference type="OrthoDB" id="9807503at2"/>
<dbReference type="InterPro" id="IPR033910">
    <property type="entry name" value="GluRS_core"/>
</dbReference>
<dbReference type="InterPro" id="IPR014729">
    <property type="entry name" value="Rossmann-like_a/b/a_fold"/>
</dbReference>
<dbReference type="GO" id="GO:0006424">
    <property type="term" value="P:glutamyl-tRNA aminoacylation"/>
    <property type="evidence" value="ECO:0007669"/>
    <property type="project" value="UniProtKB-UniRule"/>
</dbReference>
<comment type="subunit">
    <text evidence="7">Monomer.</text>
</comment>
<accession>A0A517QHL5</accession>
<dbReference type="Gene3D" id="1.10.10.350">
    <property type="match status" value="1"/>
</dbReference>
<dbReference type="SUPFAM" id="SSF52374">
    <property type="entry name" value="Nucleotidylyl transferase"/>
    <property type="match status" value="1"/>
</dbReference>
<dbReference type="PROSITE" id="PS00178">
    <property type="entry name" value="AA_TRNA_LIGASE_I"/>
    <property type="match status" value="1"/>
</dbReference>
<evidence type="ECO:0000313" key="10">
    <source>
        <dbReference type="EMBL" id="QDT31105.1"/>
    </source>
</evidence>
<evidence type="ECO:0000259" key="8">
    <source>
        <dbReference type="Pfam" id="PF00749"/>
    </source>
</evidence>
<dbReference type="SUPFAM" id="SSF48163">
    <property type="entry name" value="An anticodon-binding domain of class I aminoacyl-tRNA synthetases"/>
    <property type="match status" value="1"/>
</dbReference>
<gene>
    <name evidence="7 10" type="primary">gltX</name>
    <name evidence="10" type="ORF">Mal48_03360</name>
</gene>
<dbReference type="Proteomes" id="UP000315724">
    <property type="component" value="Chromosome"/>
</dbReference>
<reference evidence="10 11" key="1">
    <citation type="submission" date="2019-02" db="EMBL/GenBank/DDBJ databases">
        <title>Deep-cultivation of Planctomycetes and their phenomic and genomic characterization uncovers novel biology.</title>
        <authorList>
            <person name="Wiegand S."/>
            <person name="Jogler M."/>
            <person name="Boedeker C."/>
            <person name="Pinto D."/>
            <person name="Vollmers J."/>
            <person name="Rivas-Marin E."/>
            <person name="Kohn T."/>
            <person name="Peeters S.H."/>
            <person name="Heuer A."/>
            <person name="Rast P."/>
            <person name="Oberbeckmann S."/>
            <person name="Bunk B."/>
            <person name="Jeske O."/>
            <person name="Meyerdierks A."/>
            <person name="Storesund J.E."/>
            <person name="Kallscheuer N."/>
            <person name="Luecker S."/>
            <person name="Lage O.M."/>
            <person name="Pohl T."/>
            <person name="Merkel B.J."/>
            <person name="Hornburger P."/>
            <person name="Mueller R.-W."/>
            <person name="Bruemmer F."/>
            <person name="Labrenz M."/>
            <person name="Spormann A.M."/>
            <person name="Op den Camp H."/>
            <person name="Overmann J."/>
            <person name="Amann R."/>
            <person name="Jetten M.S.M."/>
            <person name="Mascher T."/>
            <person name="Medema M.H."/>
            <person name="Devos D.P."/>
            <person name="Kaster A.-K."/>
            <person name="Ovreas L."/>
            <person name="Rohde M."/>
            <person name="Galperin M.Y."/>
            <person name="Jogler C."/>
        </authorList>
    </citation>
    <scope>NUCLEOTIDE SEQUENCE [LARGE SCALE GENOMIC DNA]</scope>
    <source>
        <strain evidence="10 11">Mal48</strain>
    </source>
</reference>
<dbReference type="GO" id="GO:0008270">
    <property type="term" value="F:zinc ion binding"/>
    <property type="evidence" value="ECO:0007669"/>
    <property type="project" value="InterPro"/>
</dbReference>
<dbReference type="AlphaFoldDB" id="A0A517QHL5"/>
<feature type="short sequence motif" description="'HIGH' region" evidence="7">
    <location>
        <begin position="10"/>
        <end position="20"/>
    </location>
</feature>
<feature type="short sequence motif" description="'KMSKS' region" evidence="7">
    <location>
        <begin position="252"/>
        <end position="256"/>
    </location>
</feature>
<evidence type="ECO:0000256" key="6">
    <source>
        <dbReference type="ARBA" id="ARBA00023146"/>
    </source>
</evidence>
<dbReference type="EC" id="6.1.1.17" evidence="7"/>
<evidence type="ECO:0000313" key="11">
    <source>
        <dbReference type="Proteomes" id="UP000315724"/>
    </source>
</evidence>
<dbReference type="GO" id="GO:0000049">
    <property type="term" value="F:tRNA binding"/>
    <property type="evidence" value="ECO:0007669"/>
    <property type="project" value="InterPro"/>
</dbReference>
<dbReference type="CDD" id="cd00808">
    <property type="entry name" value="GluRS_core"/>
    <property type="match status" value="1"/>
</dbReference>
<dbReference type="InterPro" id="IPR045462">
    <property type="entry name" value="aa-tRNA-synth_I_cd-bd"/>
</dbReference>
<name>A0A517QHL5_9PLAN</name>
<dbReference type="InterPro" id="IPR001412">
    <property type="entry name" value="aa-tRNA-synth_I_CS"/>
</dbReference>
<keyword evidence="2 7" id="KW-0436">Ligase</keyword>
<dbReference type="KEGG" id="tpol:Mal48_03360"/>
<keyword evidence="3 7" id="KW-0547">Nucleotide-binding</keyword>
<evidence type="ECO:0000259" key="9">
    <source>
        <dbReference type="Pfam" id="PF19269"/>
    </source>
</evidence>
<dbReference type="InterPro" id="IPR000924">
    <property type="entry name" value="Glu/Gln-tRNA-synth"/>
</dbReference>
<dbReference type="Pfam" id="PF19269">
    <property type="entry name" value="Anticodon_2"/>
    <property type="match status" value="1"/>
</dbReference>
<dbReference type="NCBIfam" id="TIGR00464">
    <property type="entry name" value="gltX_bact"/>
    <property type="match status" value="1"/>
</dbReference>
<dbReference type="InterPro" id="IPR008925">
    <property type="entry name" value="aa_tRNA-synth_I_cd-bd_sf"/>
</dbReference>
<organism evidence="10 11">
    <name type="scientific">Thalassoglobus polymorphus</name>
    <dbReference type="NCBI Taxonomy" id="2527994"/>
    <lineage>
        <taxon>Bacteria</taxon>
        <taxon>Pseudomonadati</taxon>
        <taxon>Planctomycetota</taxon>
        <taxon>Planctomycetia</taxon>
        <taxon>Planctomycetales</taxon>
        <taxon>Planctomycetaceae</taxon>
        <taxon>Thalassoglobus</taxon>
    </lineage>
</organism>
<proteinExistence type="inferred from homology"/>
<keyword evidence="5 7" id="KW-0648">Protein biosynthesis</keyword>
<comment type="catalytic activity">
    <reaction evidence="7">
        <text>tRNA(Glu) + L-glutamate + ATP = L-glutamyl-tRNA(Glu) + AMP + diphosphate</text>
        <dbReference type="Rhea" id="RHEA:23540"/>
        <dbReference type="Rhea" id="RHEA-COMP:9663"/>
        <dbReference type="Rhea" id="RHEA-COMP:9680"/>
        <dbReference type="ChEBI" id="CHEBI:29985"/>
        <dbReference type="ChEBI" id="CHEBI:30616"/>
        <dbReference type="ChEBI" id="CHEBI:33019"/>
        <dbReference type="ChEBI" id="CHEBI:78442"/>
        <dbReference type="ChEBI" id="CHEBI:78520"/>
        <dbReference type="ChEBI" id="CHEBI:456215"/>
        <dbReference type="EC" id="6.1.1.17"/>
    </reaction>
</comment>
<dbReference type="Pfam" id="PF00749">
    <property type="entry name" value="tRNA-synt_1c"/>
    <property type="match status" value="1"/>
</dbReference>
<evidence type="ECO:0000256" key="7">
    <source>
        <dbReference type="HAMAP-Rule" id="MF_00022"/>
    </source>
</evidence>
<keyword evidence="6 7" id="KW-0030">Aminoacyl-tRNA synthetase</keyword>
<keyword evidence="7" id="KW-0963">Cytoplasm</keyword>
<dbReference type="InterPro" id="IPR049940">
    <property type="entry name" value="GluQ/Sye"/>
</dbReference>
<dbReference type="PANTHER" id="PTHR43311">
    <property type="entry name" value="GLUTAMATE--TRNA LIGASE"/>
    <property type="match status" value="1"/>
</dbReference>
<dbReference type="GO" id="GO:0005829">
    <property type="term" value="C:cytosol"/>
    <property type="evidence" value="ECO:0007669"/>
    <property type="project" value="TreeGrafter"/>
</dbReference>
<protein>
    <recommendedName>
        <fullName evidence="7">Glutamate--tRNA ligase</fullName>
        <ecNumber evidence="7">6.1.1.17</ecNumber>
    </recommendedName>
    <alternativeName>
        <fullName evidence="7">Glutamyl-tRNA synthetase</fullName>
        <shortName evidence="7">GluRS</shortName>
    </alternativeName>
</protein>
<dbReference type="EMBL" id="CP036267">
    <property type="protein sequence ID" value="QDT31105.1"/>
    <property type="molecule type" value="Genomic_DNA"/>
</dbReference>
<dbReference type="InterPro" id="IPR004527">
    <property type="entry name" value="Glu-tRNA-ligase_bac/mito"/>
</dbReference>
<dbReference type="HAMAP" id="MF_00022">
    <property type="entry name" value="Glu_tRNA_synth_type1"/>
    <property type="match status" value="1"/>
</dbReference>
<evidence type="ECO:0000256" key="3">
    <source>
        <dbReference type="ARBA" id="ARBA00022741"/>
    </source>
</evidence>
<dbReference type="RefSeq" id="WP_145195439.1">
    <property type="nucleotide sequence ID" value="NZ_CP036267.1"/>
</dbReference>
<dbReference type="InterPro" id="IPR020751">
    <property type="entry name" value="aa-tRNA-synth_I_codon-bd_sub2"/>
</dbReference>
<feature type="domain" description="Glutamyl/glutaminyl-tRNA synthetase class Ib catalytic" evidence="8">
    <location>
        <begin position="3"/>
        <end position="261"/>
    </location>
</feature>
<feature type="domain" description="Aminoacyl-tRNA synthetase class I anticodon-binding" evidence="9">
    <location>
        <begin position="377"/>
        <end position="519"/>
    </location>
</feature>
<dbReference type="PRINTS" id="PR00987">
    <property type="entry name" value="TRNASYNTHGLU"/>
</dbReference>
<sequence>MSKVRTRFAPSPTGYMHIGGMRTALFNWLWARHNGGEFILRIDDTDQARNMDEALGPILDAFRWLGLDWDEGPEVGGDHGPYFQSQRSELYTSACEKLLAAGKAYKDFDPPALTQQDREAAEKEKRPFLNIRRSLELTTAQVEENEAEGKPYVIRYLVDRTQKVSIDDHVRGHVEWDCSLIPDPVIMRGDGTPLYNFATVVDDAQLEISHVIRAEEHLTNTAVQVMLFGALGYDLPEFAHIPFVAAPGTKEKLSKREKKIEKYRKNPQFKKLFDIADEVLPKLGLGNSETLNPVMVSYYDAVGFLPGAVFNGLARLGWSYDDKTENMSREFLIENFSLDRVVKSSAGLDPDKLLSYQEYWIGQFSLTEKVDHCLRFLQEAKFITGDADEATRSKVERLIAALDDRIKLFSDILSYEEYFVTDEALVFDKKAFKKRISKPEQATALLAKYRDHIAQREDFKASELEEDFKTWLDANDLGFGDIIHALRVATTGKPAGPGMFECLELLGKESCINRINRAIELANSATE</sequence>
<dbReference type="GO" id="GO:0005524">
    <property type="term" value="F:ATP binding"/>
    <property type="evidence" value="ECO:0007669"/>
    <property type="project" value="UniProtKB-UniRule"/>
</dbReference>
<keyword evidence="4 7" id="KW-0067">ATP-binding</keyword>
<dbReference type="InterPro" id="IPR020058">
    <property type="entry name" value="Glu/Gln-tRNA-synth_Ib_cat-dom"/>
</dbReference>
<keyword evidence="11" id="KW-1185">Reference proteome</keyword>
<comment type="subcellular location">
    <subcellularLocation>
        <location evidence="7">Cytoplasm</location>
    </subcellularLocation>
</comment>